<dbReference type="InParanoid" id="E2AB58"/>
<protein>
    <submittedName>
        <fullName evidence="1">Uncharacterized protein</fullName>
    </submittedName>
</protein>
<keyword evidence="2" id="KW-1185">Reference proteome</keyword>
<evidence type="ECO:0000313" key="2">
    <source>
        <dbReference type="Proteomes" id="UP000000311"/>
    </source>
</evidence>
<reference evidence="1 2" key="1">
    <citation type="journal article" date="2010" name="Science">
        <title>Genomic comparison of the ants Camponotus floridanus and Harpegnathos saltator.</title>
        <authorList>
            <person name="Bonasio R."/>
            <person name="Zhang G."/>
            <person name="Ye C."/>
            <person name="Mutti N.S."/>
            <person name="Fang X."/>
            <person name="Qin N."/>
            <person name="Donahue G."/>
            <person name="Yang P."/>
            <person name="Li Q."/>
            <person name="Li C."/>
            <person name="Zhang P."/>
            <person name="Huang Z."/>
            <person name="Berger S.L."/>
            <person name="Reinberg D."/>
            <person name="Wang J."/>
            <person name="Liebig J."/>
        </authorList>
    </citation>
    <scope>NUCLEOTIDE SEQUENCE [LARGE SCALE GENOMIC DNA]</scope>
    <source>
        <strain evidence="2">C129</strain>
    </source>
</reference>
<proteinExistence type="predicted"/>
<dbReference type="Proteomes" id="UP000000311">
    <property type="component" value="Unassembled WGS sequence"/>
</dbReference>
<accession>E2AB58</accession>
<gene>
    <name evidence="1" type="ORF">EAG_01074</name>
</gene>
<sequence>MDTLKEKKNGQKTQGFFANETWEIFDGRSSTSNENPERSGLRSKPIWSELYVAFVLRFYIANAIKSFYKHETDVYPYPLATRFDAQQQTHHPFAVIWVSFYLKIHADDVSGHVVCCGGARTERPPQAGKSRVHRVYIYPATWATPSEQKLACSYHGCGLTRSCSFFGGRQDFRIGRKANEHPSLCLETAMDPVLSSFHPASSDDIDIHESERTMLLIPLVLNSHVPLLDEKAENRLVSSSRNLLQSNIILLPLLFNPFRAPDKYAAIGNRYECTNFCCRLQKRHGFTKSSRNYKLILTATANINSDLQQLNFQFKIENQIYDNDRVKILSLTHFLPFMRRHRLHRMVGMALCKYGIKSFSGLSRKIKHESYTRQQENSDACLPEDPTRKFDILFYRGHAEIFENNIEERKRSRTVLAAAGDLSRYELNEIIRFDDPIFHMTSLDSVYTLCAALSLRGFRIAYYSLCFCNKTGSYHIIISNSSSSLSTSLAINTLNPDVSCLPAYSPNVVGLIKTLRHESANLYSSNLSKPTLFDVTISGSTDFWQPAKINWDLRYGRENGDAPNRDNFCERETSTAISEDLSRKSLYALLNRSPVEPEERLIREIHCPPQLEQPTGLSNALCGTTDKTPFKCSGRRKMSSALFSLHFQAKPPMRFYRTTLSASFTRRLLPALILFTDRASLIIVLRERGKLCHLCALYCFRTVGTHLDTRYF</sequence>
<dbReference type="EMBL" id="GL438234">
    <property type="protein sequence ID" value="EFN69334.1"/>
    <property type="molecule type" value="Genomic_DNA"/>
</dbReference>
<organism evidence="2">
    <name type="scientific">Camponotus floridanus</name>
    <name type="common">Florida carpenter ant</name>
    <dbReference type="NCBI Taxonomy" id="104421"/>
    <lineage>
        <taxon>Eukaryota</taxon>
        <taxon>Metazoa</taxon>
        <taxon>Ecdysozoa</taxon>
        <taxon>Arthropoda</taxon>
        <taxon>Hexapoda</taxon>
        <taxon>Insecta</taxon>
        <taxon>Pterygota</taxon>
        <taxon>Neoptera</taxon>
        <taxon>Endopterygota</taxon>
        <taxon>Hymenoptera</taxon>
        <taxon>Apocrita</taxon>
        <taxon>Aculeata</taxon>
        <taxon>Formicoidea</taxon>
        <taxon>Formicidae</taxon>
        <taxon>Formicinae</taxon>
        <taxon>Camponotus</taxon>
    </lineage>
</organism>
<evidence type="ECO:0000313" key="1">
    <source>
        <dbReference type="EMBL" id="EFN69334.1"/>
    </source>
</evidence>
<name>E2AB58_CAMFO</name>
<dbReference type="AlphaFoldDB" id="E2AB58"/>